<name>A0A245ZLZ8_9SPHN</name>
<comment type="caution">
    <text evidence="1">The sequence shown here is derived from an EMBL/GenBank/DDBJ whole genome shotgun (WGS) entry which is preliminary data.</text>
</comment>
<dbReference type="Proteomes" id="UP000197783">
    <property type="component" value="Unassembled WGS sequence"/>
</dbReference>
<reference evidence="1 2" key="1">
    <citation type="submission" date="2017-03" db="EMBL/GenBank/DDBJ databases">
        <title>Genome sequence of Sphingomonas mucosissima DSM 17494.</title>
        <authorList>
            <person name="Poehlein A."/>
            <person name="Wuebbeler J.H."/>
            <person name="Steinbuechel A."/>
            <person name="Daniel R."/>
        </authorList>
    </citation>
    <scope>NUCLEOTIDE SEQUENCE [LARGE SCALE GENOMIC DNA]</scope>
    <source>
        <strain evidence="1 2">DSM 17494</strain>
    </source>
</reference>
<dbReference type="OrthoDB" id="4072892at1224"/>
<evidence type="ECO:0008006" key="3">
    <source>
        <dbReference type="Google" id="ProtNLM"/>
    </source>
</evidence>
<organism evidence="1 2">
    <name type="scientific">Sphingomonas mucosissima</name>
    <dbReference type="NCBI Taxonomy" id="370959"/>
    <lineage>
        <taxon>Bacteria</taxon>
        <taxon>Pseudomonadati</taxon>
        <taxon>Pseudomonadota</taxon>
        <taxon>Alphaproteobacteria</taxon>
        <taxon>Sphingomonadales</taxon>
        <taxon>Sphingomonadaceae</taxon>
        <taxon>Sphingomonas</taxon>
    </lineage>
</organism>
<proteinExistence type="predicted"/>
<evidence type="ECO:0000313" key="2">
    <source>
        <dbReference type="Proteomes" id="UP000197783"/>
    </source>
</evidence>
<keyword evidence="2" id="KW-1185">Reference proteome</keyword>
<gene>
    <name evidence="1" type="ORF">SPMU_17440</name>
</gene>
<dbReference type="AlphaFoldDB" id="A0A245ZLZ8"/>
<evidence type="ECO:0000313" key="1">
    <source>
        <dbReference type="EMBL" id="OWK30755.1"/>
    </source>
</evidence>
<accession>A0A245ZLZ8</accession>
<dbReference type="EMBL" id="NBBJ01000002">
    <property type="protein sequence ID" value="OWK30755.1"/>
    <property type="molecule type" value="Genomic_DNA"/>
</dbReference>
<dbReference type="RefSeq" id="WP_088333459.1">
    <property type="nucleotide sequence ID" value="NZ_NBBJ01000002.1"/>
</dbReference>
<sequence length="371" mass="41968">MRKIAIVGLHTALKPGFNAAMSLNEALGFEAHGCDVTLYLPHTEGRNPHAWLRRAGYRTFDDLPRFGGQFDVKPLAGVADLEPADVLIWQSYNARDLPLLPELRRPSMIRTKNVPRAFTGEPGRDSVRVASFLKEFDLVTLSLRADQQIVRAHFPEQKRRLRYVPRGFIAEWLNGNGRGEVPAIGLDLAKSADTGRARRHITKLGQQLRDQWPDLRFLSVREEVDTLGSEGVPTLPLRDYYDRFLNRLWLYMPIDFEHSEHVKGLARTPDGRRMFLGLYENEVVEAQLAGALVLARRDDIPSELLMLPAVSQVESYDDEEALLAAATAHLENFAERSQLSQERARARHNHIEMARAWLAALDVVARDAARA</sequence>
<protein>
    <recommendedName>
        <fullName evidence="3">Glycosyl transferases group 1</fullName>
    </recommendedName>
</protein>